<feature type="signal peptide" evidence="1">
    <location>
        <begin position="1"/>
        <end position="31"/>
    </location>
</feature>
<feature type="chain" id="PRO_5002515383" description="Copper amine oxidase-like N-terminal domain-containing protein" evidence="1">
    <location>
        <begin position="32"/>
        <end position="391"/>
    </location>
</feature>
<evidence type="ECO:0000313" key="2">
    <source>
        <dbReference type="EMBL" id="AKG35470.1"/>
    </source>
</evidence>
<dbReference type="AlphaFoldDB" id="A0A0F7FA57"/>
<gene>
    <name evidence="2" type="ORF">VK70_13550</name>
</gene>
<proteinExistence type="predicted"/>
<evidence type="ECO:0000256" key="1">
    <source>
        <dbReference type="SAM" id="SignalP"/>
    </source>
</evidence>
<dbReference type="RefSeq" id="WP_025694294.1">
    <property type="nucleotide sequence ID" value="NZ_ASQQ01000104.1"/>
</dbReference>
<reference evidence="2 3" key="2">
    <citation type="journal article" date="2016" name="Genome Announc.">
        <title>Genome Sequence of a Gram-Positive Diazotroph, Paenibacillus durus Type Strain ATCC 35681.</title>
        <authorList>
            <person name="Halim M.A."/>
            <person name="Rahman A.Y."/>
            <person name="Sim K.S."/>
            <person name="Yam H.C."/>
            <person name="Rahim A.A."/>
            <person name="Ghazali A.H."/>
            <person name="Najimudin N."/>
        </authorList>
    </citation>
    <scope>NUCLEOTIDE SEQUENCE [LARGE SCALE GENOMIC DNA]</scope>
    <source>
        <strain evidence="2 3">ATCC 35681</strain>
    </source>
</reference>
<dbReference type="SUPFAM" id="SSF50969">
    <property type="entry name" value="YVTN repeat-like/Quinoprotein amine dehydrogenase"/>
    <property type="match status" value="1"/>
</dbReference>
<keyword evidence="1" id="KW-0732">Signal</keyword>
<evidence type="ECO:0008006" key="4">
    <source>
        <dbReference type="Google" id="ProtNLM"/>
    </source>
</evidence>
<accession>A0A0F7FA57</accession>
<name>A0A0F7FA57_PAEDU</name>
<sequence length="391" mass="43367">MKLLSQVFIRTILAAAVLLALSVQVLSPVHAKSENSVQDYAVDASKGVEIYSVSYVVDGKYQNAVVYKQQDGTFAKWQEPFHFFRTAEDGSLIIGGSDDPEGGYVYDPDRQAIVHKNIYSLSPDGKWGILERSRYLYVKNLSPYSDYIAKLNDYYLKNMKTGDVSLYKTMRTSFRTGWYDQHTLLESGYDSQTKQNLITAYNPETGTRTTVLAGSMYAFNNSISKLVYVENESHRLLRVYDLKTSASHLLTSEAKRSAIYPSALSRPASALPVGINPAELPVVPVPVIEEYEYTAEINGLSIPVSTVFEANGKRWIPVRPLAKALGWKVELMDQPGTSYKALNYQYTISKGAAKITLTPANSFSTGGRLFMNPGQLASLGCGDVKLVPRIN</sequence>
<evidence type="ECO:0000313" key="3">
    <source>
        <dbReference type="Proteomes" id="UP000034189"/>
    </source>
</evidence>
<dbReference type="EMBL" id="CP011114">
    <property type="protein sequence ID" value="AKG35470.1"/>
    <property type="molecule type" value="Genomic_DNA"/>
</dbReference>
<dbReference type="InterPro" id="IPR011044">
    <property type="entry name" value="Quino_amine_DH_bsu"/>
</dbReference>
<dbReference type="Proteomes" id="UP000034189">
    <property type="component" value="Chromosome"/>
</dbReference>
<organism evidence="2 3">
    <name type="scientific">Paenibacillus durus ATCC 35681</name>
    <dbReference type="NCBI Taxonomy" id="1333534"/>
    <lineage>
        <taxon>Bacteria</taxon>
        <taxon>Bacillati</taxon>
        <taxon>Bacillota</taxon>
        <taxon>Bacilli</taxon>
        <taxon>Bacillales</taxon>
        <taxon>Paenibacillaceae</taxon>
        <taxon>Paenibacillus</taxon>
    </lineage>
</organism>
<dbReference type="OrthoDB" id="2656156at2"/>
<protein>
    <recommendedName>
        <fullName evidence="4">Copper amine oxidase-like N-terminal domain-containing protein</fullName>
    </recommendedName>
</protein>
<reference evidence="2 3" key="1">
    <citation type="submission" date="2015-03" db="EMBL/GenBank/DDBJ databases">
        <authorList>
            <person name="Abdul Halim M."/>
        </authorList>
    </citation>
    <scope>NUCLEOTIDE SEQUENCE [LARGE SCALE GENOMIC DNA]</scope>
    <source>
        <strain evidence="2 3">ATCC 35681</strain>
    </source>
</reference>
<dbReference type="HOGENOM" id="CLU_703673_0_0_9"/>
<dbReference type="PATRIC" id="fig|1333534.5.peg.2980"/>